<dbReference type="OrthoDB" id="9794326at2"/>
<evidence type="ECO:0000256" key="1">
    <source>
        <dbReference type="HAMAP-Rule" id="MF_00122"/>
    </source>
</evidence>
<dbReference type="GO" id="GO:0005524">
    <property type="term" value="F:ATP binding"/>
    <property type="evidence" value="ECO:0007669"/>
    <property type="project" value="UniProtKB-KW"/>
</dbReference>
<dbReference type="GO" id="GO:0006412">
    <property type="term" value="P:translation"/>
    <property type="evidence" value="ECO:0007669"/>
    <property type="project" value="UniProtKB-UniRule"/>
</dbReference>
<evidence type="ECO:0000313" key="2">
    <source>
        <dbReference type="EMBL" id="GEN64017.1"/>
    </source>
</evidence>
<organism evidence="2 3">
    <name type="scientific">Acetobacter oeni</name>
    <dbReference type="NCBI Taxonomy" id="304077"/>
    <lineage>
        <taxon>Bacteria</taxon>
        <taxon>Pseudomonadati</taxon>
        <taxon>Pseudomonadota</taxon>
        <taxon>Alphaproteobacteria</taxon>
        <taxon>Acetobacterales</taxon>
        <taxon>Acetobacteraceae</taxon>
        <taxon>Acetobacter</taxon>
    </lineage>
</organism>
<dbReference type="Gene3D" id="1.10.20.60">
    <property type="entry name" value="Glu-tRNAGln amidotransferase C subunit, N-terminal domain"/>
    <property type="match status" value="1"/>
</dbReference>
<keyword evidence="2" id="KW-0808">Transferase</keyword>
<sequence length="96" mass="10420">MSLDPATTRRIARLARIGLDDQETETVRTQLGGILGWIEILNEVDVEGVPPMVGTSMNTALTRRPDAVTDGNCQEKVLSNAPDRAGPFFTVPKVVE</sequence>
<comment type="catalytic activity">
    <reaction evidence="1">
        <text>L-aspartyl-tRNA(Asn) + L-glutamine + ATP + H2O = L-asparaginyl-tRNA(Asn) + L-glutamate + ADP + phosphate + 2 H(+)</text>
        <dbReference type="Rhea" id="RHEA:14513"/>
        <dbReference type="Rhea" id="RHEA-COMP:9674"/>
        <dbReference type="Rhea" id="RHEA-COMP:9677"/>
        <dbReference type="ChEBI" id="CHEBI:15377"/>
        <dbReference type="ChEBI" id="CHEBI:15378"/>
        <dbReference type="ChEBI" id="CHEBI:29985"/>
        <dbReference type="ChEBI" id="CHEBI:30616"/>
        <dbReference type="ChEBI" id="CHEBI:43474"/>
        <dbReference type="ChEBI" id="CHEBI:58359"/>
        <dbReference type="ChEBI" id="CHEBI:78515"/>
        <dbReference type="ChEBI" id="CHEBI:78516"/>
        <dbReference type="ChEBI" id="CHEBI:456216"/>
    </reaction>
</comment>
<reference evidence="2 3" key="1">
    <citation type="submission" date="2019-07" db="EMBL/GenBank/DDBJ databases">
        <title>Whole genome shotgun sequence of Acetobacter oeni NBRC 105207.</title>
        <authorList>
            <person name="Hosoyama A."/>
            <person name="Uohara A."/>
            <person name="Ohji S."/>
            <person name="Ichikawa N."/>
        </authorList>
    </citation>
    <scope>NUCLEOTIDE SEQUENCE [LARGE SCALE GENOMIC DNA]</scope>
    <source>
        <strain evidence="2 3">NBRC 105207</strain>
    </source>
</reference>
<dbReference type="GO" id="GO:0016740">
    <property type="term" value="F:transferase activity"/>
    <property type="evidence" value="ECO:0007669"/>
    <property type="project" value="UniProtKB-KW"/>
</dbReference>
<comment type="similarity">
    <text evidence="1">Belongs to the GatC family.</text>
</comment>
<evidence type="ECO:0000313" key="3">
    <source>
        <dbReference type="Proteomes" id="UP000321746"/>
    </source>
</evidence>
<dbReference type="GO" id="GO:0006450">
    <property type="term" value="P:regulation of translational fidelity"/>
    <property type="evidence" value="ECO:0007669"/>
    <property type="project" value="InterPro"/>
</dbReference>
<accession>A0A511XM45</accession>
<dbReference type="Proteomes" id="UP000321746">
    <property type="component" value="Unassembled WGS sequence"/>
</dbReference>
<keyword evidence="1" id="KW-0648">Protein biosynthesis</keyword>
<dbReference type="PANTHER" id="PTHR15004">
    <property type="entry name" value="GLUTAMYL-TRNA(GLN) AMIDOTRANSFERASE SUBUNIT C, MITOCHONDRIAL"/>
    <property type="match status" value="1"/>
</dbReference>
<dbReference type="SUPFAM" id="SSF141000">
    <property type="entry name" value="Glu-tRNAGln amidotransferase C subunit"/>
    <property type="match status" value="1"/>
</dbReference>
<dbReference type="InterPro" id="IPR003837">
    <property type="entry name" value="GatC"/>
</dbReference>
<keyword evidence="1" id="KW-0067">ATP-binding</keyword>
<keyword evidence="1" id="KW-0436">Ligase</keyword>
<dbReference type="GO" id="GO:0050566">
    <property type="term" value="F:asparaginyl-tRNA synthase (glutamine-hydrolyzing) activity"/>
    <property type="evidence" value="ECO:0007669"/>
    <property type="project" value="RHEA"/>
</dbReference>
<dbReference type="EC" id="6.3.5.-" evidence="1"/>
<dbReference type="NCBIfam" id="TIGR00135">
    <property type="entry name" value="gatC"/>
    <property type="match status" value="1"/>
</dbReference>
<dbReference type="GO" id="GO:0070681">
    <property type="term" value="P:glutaminyl-tRNAGln biosynthesis via transamidation"/>
    <property type="evidence" value="ECO:0007669"/>
    <property type="project" value="TreeGrafter"/>
</dbReference>
<protein>
    <recommendedName>
        <fullName evidence="1">Aspartyl/glutamyl-tRNA(Asn/Gln) amidotransferase subunit C</fullName>
        <shortName evidence="1">Asp/Glu-ADT subunit C</shortName>
        <ecNumber evidence="1">6.3.5.-</ecNumber>
    </recommendedName>
</protein>
<keyword evidence="3" id="KW-1185">Reference proteome</keyword>
<dbReference type="HAMAP" id="MF_00122">
    <property type="entry name" value="GatC"/>
    <property type="match status" value="1"/>
</dbReference>
<dbReference type="EMBL" id="BJYG01000031">
    <property type="protein sequence ID" value="GEN64017.1"/>
    <property type="molecule type" value="Genomic_DNA"/>
</dbReference>
<gene>
    <name evidence="1 2" type="primary">gatC</name>
    <name evidence="2" type="ORF">AOE01nite_22410</name>
</gene>
<dbReference type="Pfam" id="PF02686">
    <property type="entry name" value="GatC"/>
    <property type="match status" value="1"/>
</dbReference>
<comment type="function">
    <text evidence="1">Allows the formation of correctly charged Asn-tRNA(Asn) or Gln-tRNA(Gln) through the transamidation of misacylated Asp-tRNA(Asn) or Glu-tRNA(Gln) in organisms which lack either or both of asparaginyl-tRNA or glutaminyl-tRNA synthetases. The reaction takes place in the presence of glutamine and ATP through an activated phospho-Asp-tRNA(Asn) or phospho-Glu-tRNA(Gln).</text>
</comment>
<dbReference type="PANTHER" id="PTHR15004:SF0">
    <property type="entry name" value="GLUTAMYL-TRNA(GLN) AMIDOTRANSFERASE SUBUNIT C, MITOCHONDRIAL"/>
    <property type="match status" value="1"/>
</dbReference>
<comment type="catalytic activity">
    <reaction evidence="1">
        <text>L-glutamyl-tRNA(Gln) + L-glutamine + ATP + H2O = L-glutaminyl-tRNA(Gln) + L-glutamate + ADP + phosphate + H(+)</text>
        <dbReference type="Rhea" id="RHEA:17521"/>
        <dbReference type="Rhea" id="RHEA-COMP:9681"/>
        <dbReference type="Rhea" id="RHEA-COMP:9684"/>
        <dbReference type="ChEBI" id="CHEBI:15377"/>
        <dbReference type="ChEBI" id="CHEBI:15378"/>
        <dbReference type="ChEBI" id="CHEBI:29985"/>
        <dbReference type="ChEBI" id="CHEBI:30616"/>
        <dbReference type="ChEBI" id="CHEBI:43474"/>
        <dbReference type="ChEBI" id="CHEBI:58359"/>
        <dbReference type="ChEBI" id="CHEBI:78520"/>
        <dbReference type="ChEBI" id="CHEBI:78521"/>
        <dbReference type="ChEBI" id="CHEBI:456216"/>
    </reaction>
</comment>
<dbReference type="GO" id="GO:0050567">
    <property type="term" value="F:glutaminyl-tRNA synthase (glutamine-hydrolyzing) activity"/>
    <property type="evidence" value="ECO:0007669"/>
    <property type="project" value="UniProtKB-UniRule"/>
</dbReference>
<dbReference type="RefSeq" id="WP_146889699.1">
    <property type="nucleotide sequence ID" value="NZ_BJYG01000031.1"/>
</dbReference>
<name>A0A511XM45_9PROT</name>
<keyword evidence="1" id="KW-0547">Nucleotide-binding</keyword>
<dbReference type="AlphaFoldDB" id="A0A511XM45"/>
<proteinExistence type="inferred from homology"/>
<dbReference type="InterPro" id="IPR036113">
    <property type="entry name" value="Asp/Glu-ADT_sf_sub_c"/>
</dbReference>
<comment type="subunit">
    <text evidence="1">Heterotrimer of A, B and C subunits.</text>
</comment>
<comment type="caution">
    <text evidence="2">The sequence shown here is derived from an EMBL/GenBank/DDBJ whole genome shotgun (WGS) entry which is preliminary data.</text>
</comment>